<keyword evidence="1" id="KW-1133">Transmembrane helix</keyword>
<dbReference type="EMBL" id="VTEH01000009">
    <property type="protein sequence ID" value="TYR74948.1"/>
    <property type="molecule type" value="Genomic_DNA"/>
</dbReference>
<keyword evidence="1" id="KW-0472">Membrane</keyword>
<evidence type="ECO:0000256" key="1">
    <source>
        <dbReference type="SAM" id="Phobius"/>
    </source>
</evidence>
<comment type="caution">
    <text evidence="2">The sequence shown here is derived from an EMBL/GenBank/DDBJ whole genome shotgun (WGS) entry which is preliminary data.</text>
</comment>
<dbReference type="RefSeq" id="WP_148947163.1">
    <property type="nucleotide sequence ID" value="NZ_JBNIKK010000002.1"/>
</dbReference>
<dbReference type="Proteomes" id="UP000323317">
    <property type="component" value="Unassembled WGS sequence"/>
</dbReference>
<organism evidence="2 3">
    <name type="scientific">Rossellomorea vietnamensis</name>
    <dbReference type="NCBI Taxonomy" id="218284"/>
    <lineage>
        <taxon>Bacteria</taxon>
        <taxon>Bacillati</taxon>
        <taxon>Bacillota</taxon>
        <taxon>Bacilli</taxon>
        <taxon>Bacillales</taxon>
        <taxon>Bacillaceae</taxon>
        <taxon>Rossellomorea</taxon>
    </lineage>
</organism>
<protein>
    <submittedName>
        <fullName evidence="2">SigmaY antisigma factor component</fullName>
    </submittedName>
</protein>
<gene>
    <name evidence="2" type="ORF">FZC79_12640</name>
</gene>
<feature type="transmembrane region" description="Helical" evidence="1">
    <location>
        <begin position="34"/>
        <end position="55"/>
    </location>
</feature>
<proteinExistence type="predicted"/>
<accession>A0A5D4KC95</accession>
<evidence type="ECO:0000313" key="3">
    <source>
        <dbReference type="Proteomes" id="UP000323317"/>
    </source>
</evidence>
<sequence>MTQEEVLTLLLVAPLLLLQSLFLFTDARKRGHKYWFWGLWGLIQCPVPLLFYFIFARKIFSKKKKIEEELK</sequence>
<keyword evidence="1" id="KW-0812">Transmembrane</keyword>
<reference evidence="2 3" key="1">
    <citation type="submission" date="2019-08" db="EMBL/GenBank/DDBJ databases">
        <title>Bacillus genomes from the desert of Cuatro Cienegas, Coahuila.</title>
        <authorList>
            <person name="Olmedo-Alvarez G."/>
        </authorList>
    </citation>
    <scope>NUCLEOTIDE SEQUENCE [LARGE SCALE GENOMIC DNA]</scope>
    <source>
        <strain evidence="2 3">CH40_1T</strain>
    </source>
</reference>
<name>A0A5D4KC95_9BACI</name>
<dbReference type="AlphaFoldDB" id="A0A5D4KC95"/>
<evidence type="ECO:0000313" key="2">
    <source>
        <dbReference type="EMBL" id="TYR74948.1"/>
    </source>
</evidence>